<name>A0A6P4Z9V7_BRABE</name>
<dbReference type="SMART" id="SM00082">
    <property type="entry name" value="LRRCT"/>
    <property type="match status" value="1"/>
</dbReference>
<reference evidence="11" key="1">
    <citation type="submission" date="2025-08" db="UniProtKB">
        <authorList>
            <consortium name="RefSeq"/>
        </authorList>
    </citation>
    <scope>IDENTIFICATION</scope>
    <source>
        <tissue evidence="11">Gonad</tissue>
    </source>
</reference>
<accession>A0A6P4Z9V7</accession>
<dbReference type="InterPro" id="IPR050467">
    <property type="entry name" value="LRFN"/>
</dbReference>
<proteinExistence type="predicted"/>
<dbReference type="FunFam" id="2.60.40.10:FF:000032">
    <property type="entry name" value="palladin isoform X1"/>
    <property type="match status" value="1"/>
</dbReference>
<dbReference type="Proteomes" id="UP000515135">
    <property type="component" value="Unplaced"/>
</dbReference>
<keyword evidence="10" id="KW-1185">Reference proteome</keyword>
<evidence type="ECO:0000256" key="3">
    <source>
        <dbReference type="ARBA" id="ARBA00022737"/>
    </source>
</evidence>
<feature type="region of interest" description="Disordered" evidence="7">
    <location>
        <begin position="662"/>
        <end position="685"/>
    </location>
</feature>
<dbReference type="AlphaFoldDB" id="A0A6P4Z9V7"/>
<dbReference type="Pfam" id="PF13927">
    <property type="entry name" value="Ig_3"/>
    <property type="match status" value="1"/>
</dbReference>
<evidence type="ECO:0000256" key="4">
    <source>
        <dbReference type="ARBA" id="ARBA00023157"/>
    </source>
</evidence>
<feature type="chain" id="PRO_5027902139" evidence="8">
    <location>
        <begin position="31"/>
        <end position="685"/>
    </location>
</feature>
<evidence type="ECO:0000256" key="5">
    <source>
        <dbReference type="ARBA" id="ARBA00023180"/>
    </source>
</evidence>
<dbReference type="GeneID" id="109472531"/>
<keyword evidence="1" id="KW-0433">Leucine-rich repeat</keyword>
<dbReference type="RefSeq" id="XP_019627872.1">
    <property type="nucleotide sequence ID" value="XM_019772313.1"/>
</dbReference>
<dbReference type="PANTHER" id="PTHR45842:SF12">
    <property type="entry name" value="KEKKON 5, ISOFORM A"/>
    <property type="match status" value="1"/>
</dbReference>
<gene>
    <name evidence="11" type="primary">LOC109472531</name>
</gene>
<dbReference type="Gene3D" id="3.80.10.10">
    <property type="entry name" value="Ribonuclease Inhibitor"/>
    <property type="match status" value="3"/>
</dbReference>
<dbReference type="InterPro" id="IPR000483">
    <property type="entry name" value="Cys-rich_flank_reg_C"/>
</dbReference>
<dbReference type="SMART" id="SM00408">
    <property type="entry name" value="IGc2"/>
    <property type="match status" value="1"/>
</dbReference>
<evidence type="ECO:0000313" key="10">
    <source>
        <dbReference type="Proteomes" id="UP000515135"/>
    </source>
</evidence>
<evidence type="ECO:0000313" key="11">
    <source>
        <dbReference type="RefSeq" id="XP_019627872.1"/>
    </source>
</evidence>
<keyword evidence="4" id="KW-1015">Disulfide bond</keyword>
<dbReference type="PANTHER" id="PTHR45842">
    <property type="entry name" value="SYNAPTIC ADHESION-LIKE MOLECULE SALM"/>
    <property type="match status" value="1"/>
</dbReference>
<dbReference type="InterPro" id="IPR036179">
    <property type="entry name" value="Ig-like_dom_sf"/>
</dbReference>
<feature type="signal peptide" evidence="8">
    <location>
        <begin position="1"/>
        <end position="30"/>
    </location>
</feature>
<dbReference type="FunFam" id="3.80.10.10:FF:001164">
    <property type="entry name" value="GH01279p"/>
    <property type="match status" value="1"/>
</dbReference>
<evidence type="ECO:0000256" key="1">
    <source>
        <dbReference type="ARBA" id="ARBA00022614"/>
    </source>
</evidence>
<dbReference type="OrthoDB" id="676979at2759"/>
<dbReference type="KEGG" id="bbel:109472531"/>
<dbReference type="InterPro" id="IPR003599">
    <property type="entry name" value="Ig_sub"/>
</dbReference>
<sequence>MSSVTAMTVPLRHLAVLVLVLGAAVWTVHSAAELCQRDVMCFCDARQSAVRCYDKTVNFTTMMSVVPNGTNHVFVTFSNLTTFRGGTAGYPAGLVWLELPLNNITSVTPGAFSGLGSLTKLRLSANKLSSLSRDMFSGMPSLERLEVWGNVITMVSDDTFSDLRNLTHLDLQINNLVSVPCAAWRHLSKLQDLRLSRNPLRHIPPKCFSSLESLEILHLKNMELVYLAKDTFLGLESLEILALGWNNIYSIDDMAFSRHPNLQSISLNYNNLSAVPKSVWGNLSTLADLDLTFNPIRTLASDAFAPLKTIARLRLGNAELSRIHDDAFRGLDEVAELRLENNELQTLPENLCGLVFNSVTLAGNPWSCDCRLKELKVCKTGGFTDRILCESPQRLKNSKMSDVSVGDLVLQCQSPSIQTAPRQLMIAEGERVELGCTASGFPEPTLQWQRLTKGQGLVVGEGGSLVIPAFTRNDSGVYICTASNYVGKDFVVVHLSVSYARAPPPDFMRNDTNNRLATSRPFTTKTNPNRSKTNSDTERPQAVNTGENDIKKVETPVKLTPSSRELTPREENRTPKTGRPAEVSCGAGDSGYATLQAVVTSVVISVLGTMGRAKSLQVKLTSFVPRGNERHSPKELRPLPMRHLELSTRHSTHSTMDLLAPSLGRSPSRPRGMALTNAAFPTDRV</sequence>
<feature type="region of interest" description="Disordered" evidence="7">
    <location>
        <begin position="502"/>
        <end position="585"/>
    </location>
</feature>
<dbReference type="PROSITE" id="PS51450">
    <property type="entry name" value="LRR"/>
    <property type="match status" value="2"/>
</dbReference>
<dbReference type="InterPro" id="IPR003598">
    <property type="entry name" value="Ig_sub2"/>
</dbReference>
<evidence type="ECO:0000256" key="7">
    <source>
        <dbReference type="SAM" id="MobiDB-lite"/>
    </source>
</evidence>
<dbReference type="SUPFAM" id="SSF48726">
    <property type="entry name" value="Immunoglobulin"/>
    <property type="match status" value="1"/>
</dbReference>
<dbReference type="InterPro" id="IPR003591">
    <property type="entry name" value="Leu-rich_rpt_typical-subtyp"/>
</dbReference>
<evidence type="ECO:0000256" key="2">
    <source>
        <dbReference type="ARBA" id="ARBA00022729"/>
    </source>
</evidence>
<protein>
    <submittedName>
        <fullName evidence="11">Leucine-rich repeat and immunoglobulin-like domain-containing nogo receptor-interacting protein 2</fullName>
    </submittedName>
</protein>
<dbReference type="SUPFAM" id="SSF52058">
    <property type="entry name" value="L domain-like"/>
    <property type="match status" value="1"/>
</dbReference>
<evidence type="ECO:0000256" key="8">
    <source>
        <dbReference type="SAM" id="SignalP"/>
    </source>
</evidence>
<dbReference type="SMART" id="SM00369">
    <property type="entry name" value="LRR_TYP"/>
    <property type="match status" value="11"/>
</dbReference>
<keyword evidence="2 8" id="KW-0732">Signal</keyword>
<organism evidence="10 11">
    <name type="scientific">Branchiostoma belcheri</name>
    <name type="common">Amphioxus</name>
    <dbReference type="NCBI Taxonomy" id="7741"/>
    <lineage>
        <taxon>Eukaryota</taxon>
        <taxon>Metazoa</taxon>
        <taxon>Chordata</taxon>
        <taxon>Cephalochordata</taxon>
        <taxon>Leptocardii</taxon>
        <taxon>Amphioxiformes</taxon>
        <taxon>Branchiostomatidae</taxon>
        <taxon>Branchiostoma</taxon>
    </lineage>
</organism>
<keyword evidence="3" id="KW-0677">Repeat</keyword>
<dbReference type="InterPro" id="IPR001611">
    <property type="entry name" value="Leu-rich_rpt"/>
</dbReference>
<keyword evidence="5" id="KW-0325">Glycoprotein</keyword>
<feature type="domain" description="Ig-like" evidence="9">
    <location>
        <begin position="415"/>
        <end position="498"/>
    </location>
</feature>
<evidence type="ECO:0000256" key="6">
    <source>
        <dbReference type="ARBA" id="ARBA00023319"/>
    </source>
</evidence>
<dbReference type="Pfam" id="PF13855">
    <property type="entry name" value="LRR_8"/>
    <property type="match status" value="3"/>
</dbReference>
<feature type="compositionally biased region" description="Polar residues" evidence="7">
    <location>
        <begin position="510"/>
        <end position="532"/>
    </location>
</feature>
<dbReference type="SMART" id="SM00409">
    <property type="entry name" value="IG"/>
    <property type="match status" value="1"/>
</dbReference>
<dbReference type="InterPro" id="IPR007110">
    <property type="entry name" value="Ig-like_dom"/>
</dbReference>
<dbReference type="InterPro" id="IPR013783">
    <property type="entry name" value="Ig-like_fold"/>
</dbReference>
<dbReference type="InterPro" id="IPR032675">
    <property type="entry name" value="LRR_dom_sf"/>
</dbReference>
<dbReference type="Gene3D" id="2.60.40.10">
    <property type="entry name" value="Immunoglobulins"/>
    <property type="match status" value="1"/>
</dbReference>
<keyword evidence="6" id="KW-0393">Immunoglobulin domain</keyword>
<evidence type="ECO:0000259" key="9">
    <source>
        <dbReference type="PROSITE" id="PS50835"/>
    </source>
</evidence>
<dbReference type="PROSITE" id="PS50835">
    <property type="entry name" value="IG_LIKE"/>
    <property type="match status" value="1"/>
</dbReference>